<keyword evidence="10" id="KW-0067">ATP-binding</keyword>
<evidence type="ECO:0000256" key="9">
    <source>
        <dbReference type="ARBA" id="ARBA00022777"/>
    </source>
</evidence>
<evidence type="ECO:0000259" key="19">
    <source>
        <dbReference type="PROSITE" id="PS50894"/>
    </source>
</evidence>
<evidence type="ECO:0000256" key="8">
    <source>
        <dbReference type="ARBA" id="ARBA00022741"/>
    </source>
</evidence>
<dbReference type="GO" id="GO:0005886">
    <property type="term" value="C:plasma membrane"/>
    <property type="evidence" value="ECO:0007669"/>
    <property type="project" value="UniProtKB-SubCell"/>
</dbReference>
<sequence>MGSAAHTLVEAIAGPAAIVDQDGQVLLANRLWSGPEGGGYPPEGAWLAAGAGAGPCPGHHQLLAAVRRMTPNAEPTVLDCRCDPDVPATVRVAHLESDYGPHRRLITVRTAAEPGGGAGPGATNDAKSQFLALLGHEIRTPVTTVVATVDLLRAQPMPQDVREIVDSVHRSVHGLKTLADDLLDLARLETGELRVRQEPVDLRAVLEAVVEPLQQQARRKSILLLSAPAPDLPATLLGDPDRLRQVLTAVVGNGVKFTEAGEVVVTAAPDGDDAYLIVVSDTGPGIADPDRTRIFAPFVQADSSASRRHEGAGLGLALASRLVTAMSGTLDVRSQPGAGAEFLIRLPLRAAPQQPPPSTPPLHRRRVAVVAPSPRSSLALSWQLRSAGAEPVPMLLAEVTARTAEVDMVLWCDDAHDPEAVVRADAIGAALGPEGRSLMISTSDPRTGVVRKPGVLTAPLLLRRLVAALNQERTGVRGAPVTVPPLGPGRVLLAEDNDVNRTVFRRMIELLGIECDTVPDGGAAVDAALGGTRYDVVLMDLQMPRTDGLEATRRIRAAGATTPILALTATALHGDRERCLEAGMDGHLSKPITLPELRAALEPYLAPAPEPEAATGPAPDDRPGLDRLRELEEQLDDRALVVTTVNTFLAQLDGRRTAMTEALRTRDHDALRAVAHTLKSSSALLGADPLAEACALVERSVTAGSTETELTALVAGVQDAVVGATRLMAGYLAAEERTECAAQR</sequence>
<keyword evidence="6 16" id="KW-0597">Phosphoprotein</keyword>
<feature type="modified residue" description="Phosphohistidine" evidence="15">
    <location>
        <position position="676"/>
    </location>
</feature>
<evidence type="ECO:0000256" key="6">
    <source>
        <dbReference type="ARBA" id="ARBA00022553"/>
    </source>
</evidence>
<dbReference type="EMBL" id="BOMQ01000050">
    <property type="protein sequence ID" value="GIE50510.1"/>
    <property type="molecule type" value="Genomic_DNA"/>
</dbReference>
<evidence type="ECO:0000259" key="17">
    <source>
        <dbReference type="PROSITE" id="PS50109"/>
    </source>
</evidence>
<dbReference type="GO" id="GO:0005524">
    <property type="term" value="F:ATP binding"/>
    <property type="evidence" value="ECO:0007669"/>
    <property type="project" value="UniProtKB-KW"/>
</dbReference>
<evidence type="ECO:0000256" key="11">
    <source>
        <dbReference type="ARBA" id="ARBA00022989"/>
    </source>
</evidence>
<keyword evidence="13" id="KW-0472">Membrane</keyword>
<dbReference type="Pfam" id="PF02518">
    <property type="entry name" value="HATPase_c"/>
    <property type="match status" value="1"/>
</dbReference>
<evidence type="ECO:0000313" key="21">
    <source>
        <dbReference type="Proteomes" id="UP000647172"/>
    </source>
</evidence>
<evidence type="ECO:0000259" key="18">
    <source>
        <dbReference type="PROSITE" id="PS50110"/>
    </source>
</evidence>
<comment type="subcellular location">
    <subcellularLocation>
        <location evidence="2">Cell membrane</location>
        <topology evidence="2">Multi-pass membrane protein</topology>
    </subcellularLocation>
</comment>
<dbReference type="SUPFAM" id="SSF52172">
    <property type="entry name" value="CheY-like"/>
    <property type="match status" value="1"/>
</dbReference>
<dbReference type="SUPFAM" id="SSF55874">
    <property type="entry name" value="ATPase domain of HSP90 chaperone/DNA topoisomerase II/histidine kinase"/>
    <property type="match status" value="1"/>
</dbReference>
<dbReference type="PANTHER" id="PTHR45339">
    <property type="entry name" value="HYBRID SIGNAL TRANSDUCTION HISTIDINE KINASE J"/>
    <property type="match status" value="1"/>
</dbReference>
<dbReference type="SMART" id="SM00388">
    <property type="entry name" value="HisKA"/>
    <property type="match status" value="1"/>
</dbReference>
<keyword evidence="11" id="KW-1133">Transmembrane helix</keyword>
<evidence type="ECO:0000256" key="4">
    <source>
        <dbReference type="ARBA" id="ARBA00012438"/>
    </source>
</evidence>
<dbReference type="EC" id="2.7.13.3" evidence="4"/>
<evidence type="ECO:0000256" key="10">
    <source>
        <dbReference type="ARBA" id="ARBA00022840"/>
    </source>
</evidence>
<dbReference type="Gene3D" id="1.10.287.130">
    <property type="match status" value="1"/>
</dbReference>
<evidence type="ECO:0000256" key="12">
    <source>
        <dbReference type="ARBA" id="ARBA00023012"/>
    </source>
</evidence>
<dbReference type="InterPro" id="IPR005467">
    <property type="entry name" value="His_kinase_dom"/>
</dbReference>
<keyword evidence="12" id="KW-0902">Two-component regulatory system</keyword>
<comment type="similarity">
    <text evidence="3">In the N-terminal section; belongs to the phytochrome family.</text>
</comment>
<evidence type="ECO:0000256" key="13">
    <source>
        <dbReference type="ARBA" id="ARBA00023136"/>
    </source>
</evidence>
<feature type="modified residue" description="4-aspartylphosphate" evidence="16">
    <location>
        <position position="540"/>
    </location>
</feature>
<dbReference type="CDD" id="cd16922">
    <property type="entry name" value="HATPase_EvgS-ArcB-TorS-like"/>
    <property type="match status" value="1"/>
</dbReference>
<dbReference type="RefSeq" id="WP_203770337.1">
    <property type="nucleotide sequence ID" value="NZ_BAAAYJ010000026.1"/>
</dbReference>
<dbReference type="SUPFAM" id="SSF47384">
    <property type="entry name" value="Homodimeric domain of signal transducing histidine kinase"/>
    <property type="match status" value="1"/>
</dbReference>
<dbReference type="InterPro" id="IPR036890">
    <property type="entry name" value="HATPase_C_sf"/>
</dbReference>
<keyword evidence="9" id="KW-0418">Kinase</keyword>
<evidence type="ECO:0000256" key="2">
    <source>
        <dbReference type="ARBA" id="ARBA00004651"/>
    </source>
</evidence>
<dbReference type="PRINTS" id="PR00344">
    <property type="entry name" value="BCTRLSENSOR"/>
</dbReference>
<dbReference type="Pfam" id="PF01627">
    <property type="entry name" value="Hpt"/>
    <property type="match status" value="1"/>
</dbReference>
<dbReference type="Proteomes" id="UP000647172">
    <property type="component" value="Unassembled WGS sequence"/>
</dbReference>
<gene>
    <name evidence="20" type="ORF">Ani05nite_40440</name>
</gene>
<comment type="catalytic activity">
    <reaction evidence="1">
        <text>ATP + protein L-histidine = ADP + protein N-phospho-L-histidine.</text>
        <dbReference type="EC" id="2.7.13.3"/>
    </reaction>
</comment>
<dbReference type="PROSITE" id="PS50110">
    <property type="entry name" value="RESPONSE_REGULATORY"/>
    <property type="match status" value="1"/>
</dbReference>
<comment type="caution">
    <text evidence="20">The sequence shown here is derived from an EMBL/GenBank/DDBJ whole genome shotgun (WGS) entry which is preliminary data.</text>
</comment>
<organism evidence="20 21">
    <name type="scientific">Actinoplanes nipponensis</name>
    <dbReference type="NCBI Taxonomy" id="135950"/>
    <lineage>
        <taxon>Bacteria</taxon>
        <taxon>Bacillati</taxon>
        <taxon>Actinomycetota</taxon>
        <taxon>Actinomycetes</taxon>
        <taxon>Micromonosporales</taxon>
        <taxon>Micromonosporaceae</taxon>
        <taxon>Actinoplanes</taxon>
    </lineage>
</organism>
<dbReference type="InterPro" id="IPR001789">
    <property type="entry name" value="Sig_transdc_resp-reg_receiver"/>
</dbReference>
<protein>
    <recommendedName>
        <fullName evidence="14">Circadian input-output histidine kinase CikA</fullName>
        <ecNumber evidence="4">2.7.13.3</ecNumber>
    </recommendedName>
</protein>
<dbReference type="InterPro" id="IPR036097">
    <property type="entry name" value="HisK_dim/P_sf"/>
</dbReference>
<dbReference type="InterPro" id="IPR003594">
    <property type="entry name" value="HATPase_dom"/>
</dbReference>
<dbReference type="InterPro" id="IPR011006">
    <property type="entry name" value="CheY-like_superfamily"/>
</dbReference>
<dbReference type="InterPro" id="IPR036641">
    <property type="entry name" value="HPT_dom_sf"/>
</dbReference>
<evidence type="ECO:0000256" key="14">
    <source>
        <dbReference type="ARBA" id="ARBA00074306"/>
    </source>
</evidence>
<dbReference type="Gene3D" id="3.40.50.2300">
    <property type="match status" value="1"/>
</dbReference>
<feature type="domain" description="HPt" evidence="19">
    <location>
        <begin position="637"/>
        <end position="735"/>
    </location>
</feature>
<keyword evidence="21" id="KW-1185">Reference proteome</keyword>
<evidence type="ECO:0000256" key="5">
    <source>
        <dbReference type="ARBA" id="ARBA00022475"/>
    </source>
</evidence>
<dbReference type="PROSITE" id="PS50109">
    <property type="entry name" value="HIS_KIN"/>
    <property type="match status" value="1"/>
</dbReference>
<keyword evidence="5" id="KW-1003">Cell membrane</keyword>
<dbReference type="InterPro" id="IPR003661">
    <property type="entry name" value="HisK_dim/P_dom"/>
</dbReference>
<evidence type="ECO:0000256" key="7">
    <source>
        <dbReference type="ARBA" id="ARBA00022692"/>
    </source>
</evidence>
<evidence type="ECO:0000256" key="3">
    <source>
        <dbReference type="ARBA" id="ARBA00006402"/>
    </source>
</evidence>
<dbReference type="SMART" id="SM00448">
    <property type="entry name" value="REC"/>
    <property type="match status" value="1"/>
</dbReference>
<keyword evidence="8" id="KW-0547">Nucleotide-binding</keyword>
<evidence type="ECO:0000256" key="1">
    <source>
        <dbReference type="ARBA" id="ARBA00000085"/>
    </source>
</evidence>
<dbReference type="SUPFAM" id="SSF47226">
    <property type="entry name" value="Histidine-containing phosphotransfer domain, HPT domain"/>
    <property type="match status" value="1"/>
</dbReference>
<proteinExistence type="inferred from homology"/>
<evidence type="ECO:0000256" key="15">
    <source>
        <dbReference type="PROSITE-ProRule" id="PRU00110"/>
    </source>
</evidence>
<keyword evidence="7" id="KW-0812">Transmembrane</keyword>
<dbReference type="Gene3D" id="3.30.565.10">
    <property type="entry name" value="Histidine kinase-like ATPase, C-terminal domain"/>
    <property type="match status" value="1"/>
</dbReference>
<reference evidence="20" key="1">
    <citation type="submission" date="2021-01" db="EMBL/GenBank/DDBJ databases">
        <title>Whole genome shotgun sequence of Actinoplanes nipponensis NBRC 14063.</title>
        <authorList>
            <person name="Komaki H."/>
            <person name="Tamura T."/>
        </authorList>
    </citation>
    <scope>NUCLEOTIDE SEQUENCE</scope>
    <source>
        <strain evidence="20">NBRC 14063</strain>
    </source>
</reference>
<dbReference type="InterPro" id="IPR008207">
    <property type="entry name" value="Sig_transdc_His_kin_Hpt_dom"/>
</dbReference>
<dbReference type="FunFam" id="3.30.565.10:FF:000010">
    <property type="entry name" value="Sensor histidine kinase RcsC"/>
    <property type="match status" value="1"/>
</dbReference>
<dbReference type="PROSITE" id="PS50894">
    <property type="entry name" value="HPT"/>
    <property type="match status" value="1"/>
</dbReference>
<dbReference type="CDD" id="cd17546">
    <property type="entry name" value="REC_hyHK_CKI1_RcsC-like"/>
    <property type="match status" value="1"/>
</dbReference>
<dbReference type="GO" id="GO:0000155">
    <property type="term" value="F:phosphorelay sensor kinase activity"/>
    <property type="evidence" value="ECO:0007669"/>
    <property type="project" value="InterPro"/>
</dbReference>
<feature type="domain" description="Response regulatory" evidence="18">
    <location>
        <begin position="490"/>
        <end position="605"/>
    </location>
</feature>
<feature type="domain" description="Histidine kinase" evidence="17">
    <location>
        <begin position="133"/>
        <end position="350"/>
    </location>
</feature>
<evidence type="ECO:0000256" key="16">
    <source>
        <dbReference type="PROSITE-ProRule" id="PRU00169"/>
    </source>
</evidence>
<keyword evidence="9" id="KW-0808">Transferase</keyword>
<dbReference type="Pfam" id="PF00512">
    <property type="entry name" value="HisKA"/>
    <property type="match status" value="1"/>
</dbReference>
<dbReference type="CDD" id="cd00082">
    <property type="entry name" value="HisKA"/>
    <property type="match status" value="1"/>
</dbReference>
<dbReference type="InterPro" id="IPR004358">
    <property type="entry name" value="Sig_transdc_His_kin-like_C"/>
</dbReference>
<accession>A0A919MUU8</accession>
<name>A0A919MUU8_9ACTN</name>
<dbReference type="Gene3D" id="1.20.120.160">
    <property type="entry name" value="HPT domain"/>
    <property type="match status" value="1"/>
</dbReference>
<evidence type="ECO:0000313" key="20">
    <source>
        <dbReference type="EMBL" id="GIE50510.1"/>
    </source>
</evidence>
<dbReference type="Pfam" id="PF00072">
    <property type="entry name" value="Response_reg"/>
    <property type="match status" value="1"/>
</dbReference>
<dbReference type="SMART" id="SM00387">
    <property type="entry name" value="HATPase_c"/>
    <property type="match status" value="1"/>
</dbReference>
<dbReference type="PANTHER" id="PTHR45339:SF1">
    <property type="entry name" value="HYBRID SIGNAL TRANSDUCTION HISTIDINE KINASE J"/>
    <property type="match status" value="1"/>
</dbReference>
<dbReference type="AlphaFoldDB" id="A0A919MUU8"/>